<dbReference type="EMBL" id="AMCI01008029">
    <property type="protein sequence ID" value="EJW91677.1"/>
    <property type="molecule type" value="Genomic_DNA"/>
</dbReference>
<gene>
    <name evidence="1" type="ORF">EVA_20217</name>
</gene>
<dbReference type="AlphaFoldDB" id="J9FQ20"/>
<protein>
    <submittedName>
        <fullName evidence="1">Uncharacterized protein</fullName>
    </submittedName>
</protein>
<accession>J9FQ20</accession>
<proteinExistence type="predicted"/>
<reference evidence="1" key="1">
    <citation type="journal article" date="2012" name="PLoS ONE">
        <title>Gene sets for utilization of primary and secondary nutrition supplies in the distal gut of endangered iberian lynx.</title>
        <authorList>
            <person name="Alcaide M."/>
            <person name="Messina E."/>
            <person name="Richter M."/>
            <person name="Bargiela R."/>
            <person name="Peplies J."/>
            <person name="Huws S.A."/>
            <person name="Newbold C.J."/>
            <person name="Golyshin P.N."/>
            <person name="Simon M.A."/>
            <person name="Lopez G."/>
            <person name="Yakimov M.M."/>
            <person name="Ferrer M."/>
        </authorList>
    </citation>
    <scope>NUCLEOTIDE SEQUENCE</scope>
</reference>
<sequence>MIHLLRRVSVVRFMKSCFASSTSHCPVASVSPSMSMRFNAVKFRFSSLCMVTISLCWFRFKSFPLAHRLAW</sequence>
<name>J9FQ20_9ZZZZ</name>
<comment type="caution">
    <text evidence="1">The sequence shown here is derived from an EMBL/GenBank/DDBJ whole genome shotgun (WGS) entry which is preliminary data.</text>
</comment>
<organism evidence="1">
    <name type="scientific">gut metagenome</name>
    <dbReference type="NCBI Taxonomy" id="749906"/>
    <lineage>
        <taxon>unclassified sequences</taxon>
        <taxon>metagenomes</taxon>
        <taxon>organismal metagenomes</taxon>
    </lineage>
</organism>
<evidence type="ECO:0000313" key="1">
    <source>
        <dbReference type="EMBL" id="EJW91677.1"/>
    </source>
</evidence>